<gene>
    <name evidence="1" type="ORF">LCGC14_0728260</name>
</gene>
<accession>A0A0F9SVM7</accession>
<comment type="caution">
    <text evidence="1">The sequence shown here is derived from an EMBL/GenBank/DDBJ whole genome shotgun (WGS) entry which is preliminary data.</text>
</comment>
<evidence type="ECO:0000313" key="1">
    <source>
        <dbReference type="EMBL" id="KKN40941.1"/>
    </source>
</evidence>
<sequence>MLRIKFKNIVQEYGCAGVDAAVQKLSVAVCEERGHEWGSHPEVEHLCLYCLAECPSCGKETP</sequence>
<dbReference type="EMBL" id="LAZR01001677">
    <property type="protein sequence ID" value="KKN40941.1"/>
    <property type="molecule type" value="Genomic_DNA"/>
</dbReference>
<reference evidence="1" key="1">
    <citation type="journal article" date="2015" name="Nature">
        <title>Complex archaea that bridge the gap between prokaryotes and eukaryotes.</title>
        <authorList>
            <person name="Spang A."/>
            <person name="Saw J.H."/>
            <person name="Jorgensen S.L."/>
            <person name="Zaremba-Niedzwiedzka K."/>
            <person name="Martijn J."/>
            <person name="Lind A.E."/>
            <person name="van Eijk R."/>
            <person name="Schleper C."/>
            <person name="Guy L."/>
            <person name="Ettema T.J."/>
        </authorList>
    </citation>
    <scope>NUCLEOTIDE SEQUENCE</scope>
</reference>
<protein>
    <submittedName>
        <fullName evidence="1">Uncharacterized protein</fullName>
    </submittedName>
</protein>
<proteinExistence type="predicted"/>
<organism evidence="1">
    <name type="scientific">marine sediment metagenome</name>
    <dbReference type="NCBI Taxonomy" id="412755"/>
    <lineage>
        <taxon>unclassified sequences</taxon>
        <taxon>metagenomes</taxon>
        <taxon>ecological metagenomes</taxon>
    </lineage>
</organism>
<dbReference type="AlphaFoldDB" id="A0A0F9SVM7"/>
<name>A0A0F9SVM7_9ZZZZ</name>